<evidence type="ECO:0000259" key="15">
    <source>
        <dbReference type="PROSITE" id="PS50929"/>
    </source>
</evidence>
<dbReference type="Proteomes" id="UP000315783">
    <property type="component" value="Unassembled WGS sequence"/>
</dbReference>
<evidence type="ECO:0000259" key="14">
    <source>
        <dbReference type="PROSITE" id="PS50893"/>
    </source>
</evidence>
<feature type="domain" description="ABC transmembrane type-1" evidence="15">
    <location>
        <begin position="48"/>
        <end position="344"/>
    </location>
</feature>
<dbReference type="SUPFAM" id="SSF90123">
    <property type="entry name" value="ABC transporter transmembrane region"/>
    <property type="match status" value="2"/>
</dbReference>
<feature type="region of interest" description="Disordered" evidence="12">
    <location>
        <begin position="1"/>
        <end position="25"/>
    </location>
</feature>
<dbReference type="GO" id="GO:0005743">
    <property type="term" value="C:mitochondrial inner membrane"/>
    <property type="evidence" value="ECO:0007669"/>
    <property type="project" value="TreeGrafter"/>
</dbReference>
<dbReference type="InterPro" id="IPR003593">
    <property type="entry name" value="AAA+_ATPase"/>
</dbReference>
<evidence type="ECO:0000313" key="16">
    <source>
        <dbReference type="EMBL" id="TQV92638.1"/>
    </source>
</evidence>
<feature type="transmembrane region" description="Helical" evidence="13">
    <location>
        <begin position="280"/>
        <end position="301"/>
    </location>
</feature>
<keyword evidence="8" id="KW-0067">ATP-binding</keyword>
<keyword evidence="5 13" id="KW-0812">Transmembrane</keyword>
<feature type="compositionally biased region" description="Basic and acidic residues" evidence="12">
    <location>
        <begin position="642"/>
        <end position="652"/>
    </location>
</feature>
<sequence length="1282" mass="138923">MTDANLVNEKARPSQDSSLKAERPSSSGNGYFRIFTYATAFEYTLQGVAIVAAIGSGAGIALQNLIFGNFVTTMTDFANGKATPAHFRSEASKLAGESLNSLYFVYLGIARFGLSYIYNSLLTYASYRIVRNMRTAYLRAALSQEVAFFDVGSGGSIATQATNNGRLIQGGIAEKLGLTFQGLAAFVTAFVVAFVTQWKLTLITLCVAPAIIVVMGVISSLEAAIETRILDTHAQANSFAEGVLASARTVHAFEMRSRLVAKFDTFLHEAHRLGNKNSPLFGALFSAEYTIIYLGFGLAFWQGVNMLARGEIQNPGQIFTVLLSVVIAAISLTNLAPYLIEFTRAATGASQLFVLIDRKSSIDAFAAAGEKPTETKGDIQIDNITFAYPTRPDTTVLDDFSLHIPAGKVTALVGQSGSGKSTIVGLLERWYDPRSGTIKLDGRPITDLNLNWLRKNVRLVQQEPVLFQGSVYDNIANGLVGTPWEDAPREEKMSRIQEAAEIAFAHDFISELPQGYDTEIGQRGGLLSGGQKQRVAIARSIVSQPKVLLLDEATSALDPHAEGVVQQALDRASKGRTTITIAHKLATIRKADNIVVMAKGRIVEQGTHEALIASGGAYANLVSIQNLAVAASADTDSDEESDKTANDGHPLDPADLQQTLTRHATEVQLRMEKQKNRDSYANHKQLSMIAVIARLIRESPDLTWAYILTMIGCMGASAGFPGQAVLVANTVQVFTLTGSKMVERGNFFASMFIVLAAGCLVFYFILGWATNAIAQALSHKFRRQSLNDMLRQDLQFFDRPENSTGTLTSRVDSNPQSILELMGINVGLIFVSILNVVSCSALAIAYSWKLGLVVVCAGMPPLLASGWLKIRFDVRLDDQLSKRYAKSASIASEAVTSIRTVSSLAIEETVMARYTHELDQAVAGSLKPLLSMMIWFAFTQSIEYWFLALGFWYGCRLLSMGELSLFNFFVAFMSVFYSGQATALFFQFSTSLTKGKNAANYLFWLHDLEPTVKETEENKSNGPGAAGPVTMDDVRFSYPLRPDTSVLKGVNLEIKKGQFAAFVGASGCGKSTMIAMLQRFYDPSSGSIKIDSRKLSSLNPRLYRRAVSLVQQEPTLFPGSIRENIALGIDEPEAGAEGAAVVVSDGDIEAALRAANAWDFVASLPDGVHTAAGANGTQLSGGQRQRIAIARALVRDPRVLLLDEATSALDTESERVVQGALAEAARRGDRITVAVAHRLSTVKDADVICVFYAGRIVEQGSHAELIARGGMYRKMCEAQNLD</sequence>
<proteinExistence type="inferred from homology"/>
<accession>A0A545UT40</accession>
<feature type="transmembrane region" description="Helical" evidence="13">
    <location>
        <begin position="965"/>
        <end position="986"/>
    </location>
</feature>
<feature type="transmembrane region" description="Helical" evidence="13">
    <location>
        <begin position="321"/>
        <end position="340"/>
    </location>
</feature>
<evidence type="ECO:0000256" key="9">
    <source>
        <dbReference type="ARBA" id="ARBA00022989"/>
    </source>
</evidence>
<protein>
    <submittedName>
        <fullName evidence="16">Multidrug resistance protein 3</fullName>
    </submittedName>
</protein>
<dbReference type="GO" id="GO:0012505">
    <property type="term" value="C:endomembrane system"/>
    <property type="evidence" value="ECO:0007669"/>
    <property type="project" value="UniProtKB-SubCell"/>
</dbReference>
<dbReference type="CDD" id="cd18577">
    <property type="entry name" value="ABC_6TM_Pgp_ABCB1_D1_like"/>
    <property type="match status" value="1"/>
</dbReference>
<feature type="transmembrane region" description="Helical" evidence="13">
    <location>
        <begin position="103"/>
        <end position="125"/>
    </location>
</feature>
<dbReference type="CDD" id="cd18578">
    <property type="entry name" value="ABC_6TM_Pgp_ABCB1_D2_like"/>
    <property type="match status" value="1"/>
</dbReference>
<dbReference type="Gene3D" id="1.20.1560.10">
    <property type="entry name" value="ABC transporter type 1, transmembrane domain"/>
    <property type="match status" value="1"/>
</dbReference>
<keyword evidence="11" id="KW-0325">Glycoprotein</keyword>
<dbReference type="GO" id="GO:0015421">
    <property type="term" value="F:ABC-type oligopeptide transporter activity"/>
    <property type="evidence" value="ECO:0007669"/>
    <property type="project" value="TreeGrafter"/>
</dbReference>
<feature type="transmembrane region" description="Helical" evidence="13">
    <location>
        <begin position="43"/>
        <end position="67"/>
    </location>
</feature>
<evidence type="ECO:0000313" key="17">
    <source>
        <dbReference type="Proteomes" id="UP000315783"/>
    </source>
</evidence>
<dbReference type="PANTHER" id="PTHR43394:SF1">
    <property type="entry name" value="ATP-BINDING CASSETTE SUB-FAMILY B MEMBER 10, MITOCHONDRIAL"/>
    <property type="match status" value="1"/>
</dbReference>
<keyword evidence="10 13" id="KW-0472">Membrane</keyword>
<evidence type="ECO:0000256" key="7">
    <source>
        <dbReference type="ARBA" id="ARBA00022741"/>
    </source>
</evidence>
<feature type="transmembrane region" description="Helical" evidence="13">
    <location>
        <begin position="933"/>
        <end position="953"/>
    </location>
</feature>
<dbReference type="STRING" id="43265.A0A545UT40"/>
<feature type="transmembrane region" description="Helical" evidence="13">
    <location>
        <begin position="176"/>
        <end position="196"/>
    </location>
</feature>
<dbReference type="Pfam" id="PF00664">
    <property type="entry name" value="ABC_membrane"/>
    <property type="match status" value="2"/>
</dbReference>
<feature type="transmembrane region" description="Helical" evidence="13">
    <location>
        <begin position="704"/>
        <end position="727"/>
    </location>
</feature>
<dbReference type="InterPro" id="IPR027417">
    <property type="entry name" value="P-loop_NTPase"/>
</dbReference>
<dbReference type="InterPro" id="IPR036640">
    <property type="entry name" value="ABC1_TM_sf"/>
</dbReference>
<reference evidence="16 17" key="1">
    <citation type="journal article" date="2019" name="Appl. Microbiol. Biotechnol.">
        <title>Genome sequence of Isaria javanica and comparative genome analysis insights into family S53 peptidase evolution in fungal entomopathogens.</title>
        <authorList>
            <person name="Lin R."/>
            <person name="Zhang X."/>
            <person name="Xin B."/>
            <person name="Zou M."/>
            <person name="Gao Y."/>
            <person name="Qin F."/>
            <person name="Hu Q."/>
            <person name="Xie B."/>
            <person name="Cheng X."/>
        </authorList>
    </citation>
    <scope>NUCLEOTIDE SEQUENCE [LARGE SCALE GENOMIC DNA]</scope>
    <source>
        <strain evidence="16 17">IJ1G</strain>
    </source>
</reference>
<dbReference type="SUPFAM" id="SSF52540">
    <property type="entry name" value="P-loop containing nucleoside triphosphate hydrolases"/>
    <property type="match status" value="2"/>
</dbReference>
<evidence type="ECO:0000256" key="12">
    <source>
        <dbReference type="SAM" id="MobiDB-lite"/>
    </source>
</evidence>
<keyword evidence="17" id="KW-1185">Reference proteome</keyword>
<keyword evidence="4" id="KW-0813">Transport</keyword>
<feature type="region of interest" description="Disordered" evidence="12">
    <location>
        <begin position="633"/>
        <end position="654"/>
    </location>
</feature>
<comment type="similarity">
    <text evidence="3">Belongs to the ABC transporter superfamily. ABCB family. Multidrug resistance exporter (TC 3.A.1.201) subfamily.</text>
</comment>
<dbReference type="PROSITE" id="PS50893">
    <property type="entry name" value="ABC_TRANSPORTER_2"/>
    <property type="match status" value="2"/>
</dbReference>
<dbReference type="GO" id="GO:0090374">
    <property type="term" value="P:oligopeptide export from mitochondrion"/>
    <property type="evidence" value="ECO:0007669"/>
    <property type="project" value="TreeGrafter"/>
</dbReference>
<feature type="domain" description="ABC transmembrane type-1" evidence="15">
    <location>
        <begin position="707"/>
        <end position="994"/>
    </location>
</feature>
<evidence type="ECO:0000256" key="3">
    <source>
        <dbReference type="ARBA" id="ARBA00007577"/>
    </source>
</evidence>
<keyword evidence="6" id="KW-0677">Repeat</keyword>
<dbReference type="InterPro" id="IPR017871">
    <property type="entry name" value="ABC_transporter-like_CS"/>
</dbReference>
<gene>
    <name evidence="16" type="ORF">IF1G_08562</name>
</gene>
<dbReference type="FunFam" id="1.20.1560.10:FF:000057">
    <property type="entry name" value="ABC multidrug transporter SitT"/>
    <property type="match status" value="1"/>
</dbReference>
<dbReference type="InterPro" id="IPR011527">
    <property type="entry name" value="ABC1_TM_dom"/>
</dbReference>
<dbReference type="CDD" id="cd03249">
    <property type="entry name" value="ABC_MTABC3_MDL1_MDL2"/>
    <property type="match status" value="2"/>
</dbReference>
<evidence type="ECO:0000256" key="1">
    <source>
        <dbReference type="ARBA" id="ARBA00004141"/>
    </source>
</evidence>
<evidence type="ECO:0000256" key="11">
    <source>
        <dbReference type="ARBA" id="ARBA00023180"/>
    </source>
</evidence>
<feature type="transmembrane region" description="Helical" evidence="13">
    <location>
        <begin position="202"/>
        <end position="221"/>
    </location>
</feature>
<dbReference type="InterPro" id="IPR003439">
    <property type="entry name" value="ABC_transporter-like_ATP-bd"/>
</dbReference>
<dbReference type="SMART" id="SM00382">
    <property type="entry name" value="AAA"/>
    <property type="match status" value="2"/>
</dbReference>
<comment type="subcellular location">
    <subcellularLocation>
        <location evidence="2">Endomembrane system</location>
    </subcellularLocation>
    <subcellularLocation>
        <location evidence="1">Membrane</location>
        <topology evidence="1">Multi-pass membrane protein</topology>
    </subcellularLocation>
</comment>
<dbReference type="FunFam" id="3.40.50.300:FF:001530">
    <property type="entry name" value="ABC multidrug transporter (Eurofung)"/>
    <property type="match status" value="1"/>
</dbReference>
<dbReference type="EMBL" id="SPUK01000014">
    <property type="protein sequence ID" value="TQV92638.1"/>
    <property type="molecule type" value="Genomic_DNA"/>
</dbReference>
<evidence type="ECO:0000256" key="13">
    <source>
        <dbReference type="SAM" id="Phobius"/>
    </source>
</evidence>
<feature type="compositionally biased region" description="Basic and acidic residues" evidence="12">
    <location>
        <begin position="9"/>
        <end position="23"/>
    </location>
</feature>
<dbReference type="PANTHER" id="PTHR43394">
    <property type="entry name" value="ATP-DEPENDENT PERMEASE MDL1, MITOCHONDRIAL"/>
    <property type="match status" value="1"/>
</dbReference>
<evidence type="ECO:0000256" key="4">
    <source>
        <dbReference type="ARBA" id="ARBA00022448"/>
    </source>
</evidence>
<dbReference type="Gene3D" id="3.40.50.300">
    <property type="entry name" value="P-loop containing nucleotide triphosphate hydrolases"/>
    <property type="match status" value="2"/>
</dbReference>
<comment type="caution">
    <text evidence="16">The sequence shown here is derived from an EMBL/GenBank/DDBJ whole genome shotgun (WGS) entry which is preliminary data.</text>
</comment>
<dbReference type="InterPro" id="IPR039421">
    <property type="entry name" value="Type_1_exporter"/>
</dbReference>
<evidence type="ECO:0000256" key="5">
    <source>
        <dbReference type="ARBA" id="ARBA00022692"/>
    </source>
</evidence>
<feature type="domain" description="ABC transporter" evidence="14">
    <location>
        <begin position="379"/>
        <end position="624"/>
    </location>
</feature>
<organism evidence="16 17">
    <name type="scientific">Cordyceps javanica</name>
    <dbReference type="NCBI Taxonomy" id="43265"/>
    <lineage>
        <taxon>Eukaryota</taxon>
        <taxon>Fungi</taxon>
        <taxon>Dikarya</taxon>
        <taxon>Ascomycota</taxon>
        <taxon>Pezizomycotina</taxon>
        <taxon>Sordariomycetes</taxon>
        <taxon>Hypocreomycetidae</taxon>
        <taxon>Hypocreales</taxon>
        <taxon>Cordycipitaceae</taxon>
        <taxon>Cordyceps</taxon>
    </lineage>
</organism>
<dbReference type="PROSITE" id="PS50929">
    <property type="entry name" value="ABC_TM1F"/>
    <property type="match status" value="2"/>
</dbReference>
<feature type="transmembrane region" description="Helical" evidence="13">
    <location>
        <begin position="747"/>
        <end position="774"/>
    </location>
</feature>
<dbReference type="PROSITE" id="PS00211">
    <property type="entry name" value="ABC_TRANSPORTER_1"/>
    <property type="match status" value="2"/>
</dbReference>
<evidence type="ECO:0000256" key="6">
    <source>
        <dbReference type="ARBA" id="ARBA00022737"/>
    </source>
</evidence>
<dbReference type="OrthoDB" id="6500128at2759"/>
<evidence type="ECO:0000256" key="8">
    <source>
        <dbReference type="ARBA" id="ARBA00022840"/>
    </source>
</evidence>
<dbReference type="Pfam" id="PF00005">
    <property type="entry name" value="ABC_tran"/>
    <property type="match status" value="2"/>
</dbReference>
<keyword evidence="7" id="KW-0547">Nucleotide-binding</keyword>
<evidence type="ECO:0000256" key="2">
    <source>
        <dbReference type="ARBA" id="ARBA00004308"/>
    </source>
</evidence>
<feature type="transmembrane region" description="Helical" evidence="13">
    <location>
        <begin position="818"/>
        <end position="844"/>
    </location>
</feature>
<dbReference type="GO" id="GO:0005524">
    <property type="term" value="F:ATP binding"/>
    <property type="evidence" value="ECO:0007669"/>
    <property type="project" value="UniProtKB-KW"/>
</dbReference>
<feature type="domain" description="ABC transporter" evidence="14">
    <location>
        <begin position="1029"/>
        <end position="1278"/>
    </location>
</feature>
<dbReference type="FunFam" id="3.40.50.300:FF:000913">
    <property type="entry name" value="ABC multidrug transporter SitT"/>
    <property type="match status" value="1"/>
</dbReference>
<name>A0A545UT40_9HYPO</name>
<keyword evidence="9 13" id="KW-1133">Transmembrane helix</keyword>
<dbReference type="GO" id="GO:0016887">
    <property type="term" value="F:ATP hydrolysis activity"/>
    <property type="evidence" value="ECO:0007669"/>
    <property type="project" value="InterPro"/>
</dbReference>
<evidence type="ECO:0000256" key="10">
    <source>
        <dbReference type="ARBA" id="ARBA00023136"/>
    </source>
</evidence>